<sequence length="308" mass="32695">MGSLFFGRRWTEADVPDQTGKIAIVTGANTGLGFETARVLAARGARVVIAVRDTAKGAAAAAKIPGDVTVQKLDLGSLASVREAAGQLRDEFDKIDLLINNAGVMYPPKQNTADGFELQFGTNHLGPFALTGLLLDRLLPVAGSRVVAVASIAHRIQAAIHFDDLQWERGYNRVAAYGQSKLANLLFTYELQRRLSSHHNATIAVAAHPGISNTELMRHTPGNGLPGAATLTGLMTNSPQVGALATLRAATDPAVRGGQYYGPAFPVASFGLIGHPVLVTSTDQSHDVDLQRRLWTVSEELTGVTFPV</sequence>
<dbReference type="Proteomes" id="UP000069443">
    <property type="component" value="Unassembled WGS sequence"/>
</dbReference>
<protein>
    <submittedName>
        <fullName evidence="4">Short chain dehydrogenase</fullName>
    </submittedName>
</protein>
<dbReference type="CDD" id="cd05327">
    <property type="entry name" value="retinol-DH_like_SDR_c_like"/>
    <property type="match status" value="1"/>
</dbReference>
<gene>
    <name evidence="4" type="ORF">RMCC_4691</name>
</gene>
<evidence type="ECO:0000256" key="2">
    <source>
        <dbReference type="ARBA" id="ARBA00023002"/>
    </source>
</evidence>
<reference evidence="5" key="1">
    <citation type="journal article" date="2016" name="Genome Announc.">
        <title>Draft Genome Sequences of Five Rapidly Growing Mycobacterium Species, M. thermoresistibile, M. fortuitum subsp. acetamidolyticum, M. canariasense, M. brisbanense, and M. novocastrense.</title>
        <authorList>
            <person name="Katahira K."/>
            <person name="Ogura Y."/>
            <person name="Gotoh Y."/>
            <person name="Hayashi T."/>
        </authorList>
    </citation>
    <scope>NUCLEOTIDE SEQUENCE [LARGE SCALE GENOMIC DNA]</scope>
    <source>
        <strain evidence="5">JCM15298</strain>
    </source>
</reference>
<dbReference type="Pfam" id="PF00106">
    <property type="entry name" value="adh_short"/>
    <property type="match status" value="1"/>
</dbReference>
<dbReference type="RefSeq" id="WP_062658763.1">
    <property type="nucleotide sequence ID" value="NZ_BCSY01000076.1"/>
</dbReference>
<dbReference type="NCBIfam" id="NF004846">
    <property type="entry name" value="PRK06197.1"/>
    <property type="match status" value="1"/>
</dbReference>
<dbReference type="AlphaFoldDB" id="A0A117IBC3"/>
<dbReference type="Gene3D" id="3.40.50.720">
    <property type="entry name" value="NAD(P)-binding Rossmann-like Domain"/>
    <property type="match status" value="1"/>
</dbReference>
<evidence type="ECO:0000313" key="5">
    <source>
        <dbReference type="Proteomes" id="UP000069443"/>
    </source>
</evidence>
<name>A0A117IBC3_MYCCR</name>
<dbReference type="EMBL" id="BCSY01000076">
    <property type="protein sequence ID" value="GAS97725.1"/>
    <property type="molecule type" value="Genomic_DNA"/>
</dbReference>
<evidence type="ECO:0000256" key="1">
    <source>
        <dbReference type="ARBA" id="ARBA00006484"/>
    </source>
</evidence>
<dbReference type="PRINTS" id="PR00080">
    <property type="entry name" value="SDRFAMILY"/>
</dbReference>
<evidence type="ECO:0000313" key="4">
    <source>
        <dbReference type="EMBL" id="GAS97725.1"/>
    </source>
</evidence>
<comment type="caution">
    <text evidence="4">The sequence shown here is derived from an EMBL/GenBank/DDBJ whole genome shotgun (WGS) entry which is preliminary data.</text>
</comment>
<keyword evidence="2" id="KW-0560">Oxidoreductase</keyword>
<dbReference type="GO" id="GO:0016491">
    <property type="term" value="F:oxidoreductase activity"/>
    <property type="evidence" value="ECO:0007669"/>
    <property type="project" value="UniProtKB-KW"/>
</dbReference>
<dbReference type="InterPro" id="IPR036291">
    <property type="entry name" value="NAD(P)-bd_dom_sf"/>
</dbReference>
<organism evidence="4 5">
    <name type="scientific">Mycolicibacterium canariasense</name>
    <name type="common">Mycobacterium canariasense</name>
    <dbReference type="NCBI Taxonomy" id="228230"/>
    <lineage>
        <taxon>Bacteria</taxon>
        <taxon>Bacillati</taxon>
        <taxon>Actinomycetota</taxon>
        <taxon>Actinomycetes</taxon>
        <taxon>Mycobacteriales</taxon>
        <taxon>Mycobacteriaceae</taxon>
        <taxon>Mycolicibacterium</taxon>
    </lineage>
</organism>
<dbReference type="SUPFAM" id="SSF51735">
    <property type="entry name" value="NAD(P)-binding Rossmann-fold domains"/>
    <property type="match status" value="1"/>
</dbReference>
<dbReference type="PANTHER" id="PTHR24320">
    <property type="entry name" value="RETINOL DEHYDROGENASE"/>
    <property type="match status" value="1"/>
</dbReference>
<proteinExistence type="inferred from homology"/>
<keyword evidence="5" id="KW-1185">Reference proteome</keyword>
<dbReference type="InterPro" id="IPR002347">
    <property type="entry name" value="SDR_fam"/>
</dbReference>
<evidence type="ECO:0000256" key="3">
    <source>
        <dbReference type="RuleBase" id="RU000363"/>
    </source>
</evidence>
<reference evidence="5" key="2">
    <citation type="submission" date="2016-02" db="EMBL/GenBank/DDBJ databases">
        <title>Draft genome sequence of five rapidly growing Mycobacterium species.</title>
        <authorList>
            <person name="Katahira K."/>
            <person name="Gotou Y."/>
            <person name="Iida K."/>
            <person name="Ogura Y."/>
            <person name="Hayashi T."/>
        </authorList>
    </citation>
    <scope>NUCLEOTIDE SEQUENCE [LARGE SCALE GENOMIC DNA]</scope>
    <source>
        <strain evidence="5">JCM15298</strain>
    </source>
</reference>
<comment type="similarity">
    <text evidence="1 3">Belongs to the short-chain dehydrogenases/reductases (SDR) family.</text>
</comment>
<dbReference type="PRINTS" id="PR00081">
    <property type="entry name" value="GDHRDH"/>
</dbReference>
<dbReference type="OrthoDB" id="4449798at2"/>
<accession>A0A117IBC3</accession>
<dbReference type="PANTHER" id="PTHR24320:SF148">
    <property type="entry name" value="NAD(P)-BINDING ROSSMANN-FOLD SUPERFAMILY PROTEIN"/>
    <property type="match status" value="1"/>
</dbReference>
<dbReference type="STRING" id="228230.RMCC_4691"/>